<name>A0ABT4APE5_9BACT</name>
<evidence type="ECO:0000256" key="2">
    <source>
        <dbReference type="SAM" id="Phobius"/>
    </source>
</evidence>
<sequence>MRDGYEELYGPSSMALPSTLEDSRWFRALKLSPRYMDDGVRDAAMELLSSPTVAYSMALSMMLYMTAWAMPEPVFSKAFAAAVTLGLLMTYSAAELYNVGMACLNLYREAEAARTPEQLEAAAQRFGRAIGGVGFRVLITVAGAKLAKGLPEVPKGGMWARLSPPRFAFAGGGGGARGGFSVGAGTRAQVSVANGTVLLMGVSANTAASAVSAAAAVSRTTGACREESDKGDAKGHHIATNKNDTAEVRGGPWTPLFETFFKRAGMHLDEPANIVYLVGHQGPHPEAYHQEVHDRLSDAFSTCQTRAECKRKLIEALDKLAGDICRPGSMLYKLLTKKP</sequence>
<feature type="compositionally biased region" description="Basic and acidic residues" evidence="1">
    <location>
        <begin position="226"/>
        <end position="235"/>
    </location>
</feature>
<evidence type="ECO:0000313" key="3">
    <source>
        <dbReference type="EMBL" id="MCY1083583.1"/>
    </source>
</evidence>
<dbReference type="EMBL" id="JAPNKA010000001">
    <property type="protein sequence ID" value="MCY1083583.1"/>
    <property type="molecule type" value="Genomic_DNA"/>
</dbReference>
<gene>
    <name evidence="3" type="ORF">OV287_55005</name>
</gene>
<dbReference type="InterPro" id="IPR032871">
    <property type="entry name" value="AHH_dom_containing"/>
</dbReference>
<keyword evidence="2" id="KW-0472">Membrane</keyword>
<evidence type="ECO:0000313" key="4">
    <source>
        <dbReference type="Proteomes" id="UP001207654"/>
    </source>
</evidence>
<reference evidence="3 4" key="1">
    <citation type="submission" date="2022-11" db="EMBL/GenBank/DDBJ databases">
        <title>Minimal conservation of predation-associated metabolite biosynthetic gene clusters underscores biosynthetic potential of Myxococcota including descriptions for ten novel species: Archangium lansinium sp. nov., Myxococcus landrumus sp. nov., Nannocystis bai.</title>
        <authorList>
            <person name="Ahearne A."/>
            <person name="Stevens C."/>
            <person name="Phillips K."/>
        </authorList>
    </citation>
    <scope>NUCLEOTIDE SEQUENCE [LARGE SCALE GENOMIC DNA]</scope>
    <source>
        <strain evidence="3 4">MIWBW</strain>
    </source>
</reference>
<dbReference type="Proteomes" id="UP001207654">
    <property type="component" value="Unassembled WGS sequence"/>
</dbReference>
<evidence type="ECO:0000256" key="1">
    <source>
        <dbReference type="SAM" id="MobiDB-lite"/>
    </source>
</evidence>
<keyword evidence="2" id="KW-0812">Transmembrane</keyword>
<proteinExistence type="predicted"/>
<comment type="caution">
    <text evidence="3">The sequence shown here is derived from an EMBL/GenBank/DDBJ whole genome shotgun (WGS) entry which is preliminary data.</text>
</comment>
<dbReference type="RefSeq" id="WP_267542107.1">
    <property type="nucleotide sequence ID" value="NZ_JAPNKA010000001.1"/>
</dbReference>
<accession>A0ABT4APE5</accession>
<organism evidence="3 4">
    <name type="scientific">Archangium lansingense</name>
    <dbReference type="NCBI Taxonomy" id="2995310"/>
    <lineage>
        <taxon>Bacteria</taxon>
        <taxon>Pseudomonadati</taxon>
        <taxon>Myxococcota</taxon>
        <taxon>Myxococcia</taxon>
        <taxon>Myxococcales</taxon>
        <taxon>Cystobacterineae</taxon>
        <taxon>Archangiaceae</taxon>
        <taxon>Archangium</taxon>
    </lineage>
</organism>
<protein>
    <submittedName>
        <fullName evidence="3">AHH domain-containing protein</fullName>
    </submittedName>
</protein>
<feature type="transmembrane region" description="Helical" evidence="2">
    <location>
        <begin position="53"/>
        <end position="71"/>
    </location>
</feature>
<feature type="region of interest" description="Disordered" evidence="1">
    <location>
        <begin position="226"/>
        <end position="246"/>
    </location>
</feature>
<feature type="transmembrane region" description="Helical" evidence="2">
    <location>
        <begin position="78"/>
        <end position="97"/>
    </location>
</feature>
<dbReference type="Pfam" id="PF14412">
    <property type="entry name" value="AHH"/>
    <property type="match status" value="1"/>
</dbReference>
<keyword evidence="4" id="KW-1185">Reference proteome</keyword>
<keyword evidence="2" id="KW-1133">Transmembrane helix</keyword>